<keyword evidence="2" id="KW-1185">Reference proteome</keyword>
<organism evidence="1 2">
    <name type="scientific">Comamonas terrigena</name>
    <dbReference type="NCBI Taxonomy" id="32013"/>
    <lineage>
        <taxon>Bacteria</taxon>
        <taxon>Pseudomonadati</taxon>
        <taxon>Pseudomonadota</taxon>
        <taxon>Betaproteobacteria</taxon>
        <taxon>Burkholderiales</taxon>
        <taxon>Comamonadaceae</taxon>
        <taxon>Comamonas</taxon>
    </lineage>
</organism>
<sequence>MQTDNYRFGSDLPALVKTLAQIFPRFAVQLNHLSEGRICGSHNAAEAPPAAGLYQAGDYLRNSAPAVQGAAGGRYVTKGWICVHSGEPGTWVEDRGLTGE</sequence>
<dbReference type="STRING" id="1219032.GCA_001515545_00386"/>
<evidence type="ECO:0000313" key="1">
    <source>
        <dbReference type="EMBL" id="PEH89756.1"/>
    </source>
</evidence>
<gene>
    <name evidence="1" type="ORF">CRM82_15135</name>
</gene>
<reference evidence="2" key="1">
    <citation type="submission" date="2017-09" db="EMBL/GenBank/DDBJ databases">
        <title>FDA dAtabase for Regulatory Grade micrObial Sequences (FDA-ARGOS): Supporting development and validation of Infectious Disease Dx tests.</title>
        <authorList>
            <person name="Minogue T."/>
            <person name="Wolcott M."/>
            <person name="Wasieloski L."/>
            <person name="Aguilar W."/>
            <person name="Moore D."/>
            <person name="Tallon L."/>
            <person name="Sadzewicz L."/>
            <person name="Ott S."/>
            <person name="Zhao X."/>
            <person name="Nagaraj S."/>
            <person name="Vavikolanu K."/>
            <person name="Aluvathingal J."/>
            <person name="Nadendla S."/>
            <person name="Sichtig H."/>
        </authorList>
    </citation>
    <scope>NUCLEOTIDE SEQUENCE [LARGE SCALE GENOMIC DNA]</scope>
    <source>
        <strain evidence="2">FDAARGOS_394</strain>
    </source>
</reference>
<dbReference type="Proteomes" id="UP000220246">
    <property type="component" value="Unassembled WGS sequence"/>
</dbReference>
<proteinExistence type="predicted"/>
<evidence type="ECO:0000313" key="2">
    <source>
        <dbReference type="Proteomes" id="UP000220246"/>
    </source>
</evidence>
<protein>
    <submittedName>
        <fullName evidence="1">Uncharacterized protein</fullName>
    </submittedName>
</protein>
<comment type="caution">
    <text evidence="1">The sequence shown here is derived from an EMBL/GenBank/DDBJ whole genome shotgun (WGS) entry which is preliminary data.</text>
</comment>
<accession>A0A2A7UX38</accession>
<dbReference type="EMBL" id="PDEA01000001">
    <property type="protein sequence ID" value="PEH89756.1"/>
    <property type="molecule type" value="Genomic_DNA"/>
</dbReference>
<dbReference type="AlphaFoldDB" id="A0A2A7UX38"/>
<name>A0A2A7UX38_COMTR</name>